<organism evidence="2 3">
    <name type="scientific">Reticulomyxa filosa</name>
    <dbReference type="NCBI Taxonomy" id="46433"/>
    <lineage>
        <taxon>Eukaryota</taxon>
        <taxon>Sar</taxon>
        <taxon>Rhizaria</taxon>
        <taxon>Retaria</taxon>
        <taxon>Foraminifera</taxon>
        <taxon>Monothalamids</taxon>
        <taxon>Reticulomyxidae</taxon>
        <taxon>Reticulomyxa</taxon>
    </lineage>
</organism>
<keyword evidence="1" id="KW-0472">Membrane</keyword>
<sequence>MGLFDFGVEYLNNLTKHSRIQSINFFLCGIIISEQAQKNSLCKMKSDKEASCALVVVSKQQDTLQLVVPPVQFQDLPNSLDTEGDKEKTEWINWFCGTNESESNLNVSKTRYQLRLSIQSFGVKKNVGTGTETKIERDADQFHEHLLSLPLMDMQRMQEIKRESENDEKKIKLETSGRDIETISPAFEWQQKRLRELVPHLLSLFTSSTSQPMCMSVMGLVPIPIPALSMSIPFSSYLTILVSPTEVKVNHSRLNSDNAKSDLPFTLHFSLCVLRSVWDSFTCSSQFAFHLICLANDAVGHCIDYWKSNSNVILVPSSPVVLLVSFFFFFFFLIPI</sequence>
<keyword evidence="1" id="KW-0812">Transmembrane</keyword>
<evidence type="ECO:0000313" key="2">
    <source>
        <dbReference type="EMBL" id="ETO31320.1"/>
    </source>
</evidence>
<dbReference type="AlphaFoldDB" id="X6NYC1"/>
<reference evidence="2 3" key="1">
    <citation type="journal article" date="2013" name="Curr. Biol.">
        <title>The Genome of the Foraminiferan Reticulomyxa filosa.</title>
        <authorList>
            <person name="Glockner G."/>
            <person name="Hulsmann N."/>
            <person name="Schleicher M."/>
            <person name="Noegel A.A."/>
            <person name="Eichinger L."/>
            <person name="Gallinger C."/>
            <person name="Pawlowski J."/>
            <person name="Sierra R."/>
            <person name="Euteneuer U."/>
            <person name="Pillet L."/>
            <person name="Moustafa A."/>
            <person name="Platzer M."/>
            <person name="Groth M."/>
            <person name="Szafranski K."/>
            <person name="Schliwa M."/>
        </authorList>
    </citation>
    <scope>NUCLEOTIDE SEQUENCE [LARGE SCALE GENOMIC DNA]</scope>
</reference>
<protein>
    <submittedName>
        <fullName evidence="2">Uncharacterized protein</fullName>
    </submittedName>
</protein>
<accession>X6NYC1</accession>
<evidence type="ECO:0000256" key="1">
    <source>
        <dbReference type="SAM" id="Phobius"/>
    </source>
</evidence>
<name>X6NYC1_RETFI</name>
<evidence type="ECO:0000313" key="3">
    <source>
        <dbReference type="Proteomes" id="UP000023152"/>
    </source>
</evidence>
<comment type="caution">
    <text evidence="2">The sequence shown here is derived from an EMBL/GenBank/DDBJ whole genome shotgun (WGS) entry which is preliminary data.</text>
</comment>
<dbReference type="EMBL" id="ASPP01005009">
    <property type="protein sequence ID" value="ETO31320.1"/>
    <property type="molecule type" value="Genomic_DNA"/>
</dbReference>
<gene>
    <name evidence="2" type="ORF">RFI_05802</name>
</gene>
<proteinExistence type="predicted"/>
<feature type="transmembrane region" description="Helical" evidence="1">
    <location>
        <begin position="312"/>
        <end position="334"/>
    </location>
</feature>
<dbReference type="Proteomes" id="UP000023152">
    <property type="component" value="Unassembled WGS sequence"/>
</dbReference>
<keyword evidence="3" id="KW-1185">Reference proteome</keyword>
<keyword evidence="1" id="KW-1133">Transmembrane helix</keyword>